<dbReference type="KEGG" id="pdx:Psed_1133"/>
<dbReference type="RefSeq" id="WP_013673324.1">
    <property type="nucleotide sequence ID" value="NC_015312.1"/>
</dbReference>
<name>F4CSH9_PSEUX</name>
<evidence type="ECO:0000313" key="1">
    <source>
        <dbReference type="EMBL" id="AEA23384.1"/>
    </source>
</evidence>
<dbReference type="Gene3D" id="3.40.50.300">
    <property type="entry name" value="P-loop containing nucleotide triphosphate hydrolases"/>
    <property type="match status" value="1"/>
</dbReference>
<keyword evidence="1" id="KW-0808">Transferase</keyword>
<sequence>MASTSLGVILYGPPASGKDTVTGALRRLNPRYELFRRLKVGGGRTAGYRLTDQATIDALREQGEIIWENQRYDALYAIDRQTLVEYLDRGVPVVHAGQPEVIDAVVAAIPGAHWLVVALSCPREVAEQRIIARATGDTTERLWLWDRTPVLMQPVVAIDTSLYCPDAAAELINGQATVHVAKAR</sequence>
<keyword evidence="1" id="KW-0418">Kinase</keyword>
<organism evidence="1 2">
    <name type="scientific">Pseudonocardia dioxanivorans (strain ATCC 55486 / DSM 44775 / JCM 13855 / CB1190)</name>
    <dbReference type="NCBI Taxonomy" id="675635"/>
    <lineage>
        <taxon>Bacteria</taxon>
        <taxon>Bacillati</taxon>
        <taxon>Actinomycetota</taxon>
        <taxon>Actinomycetes</taxon>
        <taxon>Pseudonocardiales</taxon>
        <taxon>Pseudonocardiaceae</taxon>
        <taxon>Pseudonocardia</taxon>
    </lineage>
</organism>
<dbReference type="STRING" id="675635.Psed_1133"/>
<keyword evidence="2" id="KW-1185">Reference proteome</keyword>
<dbReference type="Proteomes" id="UP000007809">
    <property type="component" value="Chromosome"/>
</dbReference>
<dbReference type="InterPro" id="IPR027417">
    <property type="entry name" value="P-loop_NTPase"/>
</dbReference>
<dbReference type="SUPFAM" id="SSF52540">
    <property type="entry name" value="P-loop containing nucleoside triphosphate hydrolases"/>
    <property type="match status" value="1"/>
</dbReference>
<reference evidence="1 2" key="1">
    <citation type="journal article" date="2011" name="J. Bacteriol.">
        <title>Genome sequence of the 1,4-dioxane-degrading Pseudonocardia dioxanivorans strain CB1190.</title>
        <authorList>
            <person name="Sales C.M."/>
            <person name="Mahendra S."/>
            <person name="Grostern A."/>
            <person name="Parales R.E."/>
            <person name="Goodwin L.A."/>
            <person name="Woyke T."/>
            <person name="Nolan M."/>
            <person name="Lapidus A."/>
            <person name="Chertkov O."/>
            <person name="Ovchinnikova G."/>
            <person name="Sczyrba A."/>
            <person name="Alvarez-Cohen L."/>
        </authorList>
    </citation>
    <scope>NUCLEOTIDE SEQUENCE [LARGE SCALE GENOMIC DNA]</scope>
    <source>
        <strain evidence="2">ATCC 55486 / DSM 44775 / JCM 13855 / CB1190</strain>
    </source>
</reference>
<dbReference type="AlphaFoldDB" id="F4CSH9"/>
<evidence type="ECO:0000313" key="2">
    <source>
        <dbReference type="Proteomes" id="UP000007809"/>
    </source>
</evidence>
<accession>F4CSH9</accession>
<dbReference type="eggNOG" id="COG0194">
    <property type="taxonomic scope" value="Bacteria"/>
</dbReference>
<proteinExistence type="predicted"/>
<gene>
    <name evidence="1" type="ordered locus">Psed_1133</name>
</gene>
<dbReference type="OrthoDB" id="3575979at2"/>
<dbReference type="HOGENOM" id="CLU_1474412_0_0_11"/>
<dbReference type="GO" id="GO:0016301">
    <property type="term" value="F:kinase activity"/>
    <property type="evidence" value="ECO:0007669"/>
    <property type="project" value="UniProtKB-KW"/>
</dbReference>
<dbReference type="EMBL" id="CP002593">
    <property type="protein sequence ID" value="AEA23384.1"/>
    <property type="molecule type" value="Genomic_DNA"/>
</dbReference>
<protein>
    <submittedName>
        <fullName evidence="1">Kinase</fullName>
    </submittedName>
</protein>